<dbReference type="RefSeq" id="WP_249328805.1">
    <property type="nucleotide sequence ID" value="NZ_CP060635.1"/>
</dbReference>
<sequence length="205" mass="24025">MMTTPGIDTVIFDIGRVLVDFDPARYVEQEVPDVELQRRIYPIMFKNPDWEADDLGIYSEEEILGRFIRKAPDLEEEIRKLYDRSGRTITLFPYAVPWVRGLKDAGFRVYALSNYSRHLYERTVEKMKFLPLLDGVVFSWQCHSIKPDGEIYRCLFRQYQINPSRAVFLDDNLPNIEKARELGMYAIHFTGFEEAKTQLDSLLGI</sequence>
<dbReference type="AlphaFoldDB" id="A0A7G9GCP1"/>
<dbReference type="CDD" id="cd02603">
    <property type="entry name" value="HAD_sEH-N_like"/>
    <property type="match status" value="1"/>
</dbReference>
<dbReference type="InterPro" id="IPR006439">
    <property type="entry name" value="HAD-SF_hydro_IA"/>
</dbReference>
<dbReference type="SUPFAM" id="SSF56784">
    <property type="entry name" value="HAD-like"/>
    <property type="match status" value="1"/>
</dbReference>
<dbReference type="KEGG" id="whj:H9Q79_17215"/>
<dbReference type="InterPro" id="IPR036412">
    <property type="entry name" value="HAD-like_sf"/>
</dbReference>
<dbReference type="Gene3D" id="3.40.50.1000">
    <property type="entry name" value="HAD superfamily/HAD-like"/>
    <property type="match status" value="1"/>
</dbReference>
<reference evidence="1 2" key="1">
    <citation type="submission" date="2020-08" db="EMBL/GenBank/DDBJ databases">
        <authorList>
            <person name="Liu C."/>
            <person name="Sun Q."/>
        </authorList>
    </citation>
    <scope>NUCLEOTIDE SEQUENCE [LARGE SCALE GENOMIC DNA]</scope>
    <source>
        <strain evidence="1 2">NSJ-29</strain>
    </source>
</reference>
<dbReference type="PRINTS" id="PR00413">
    <property type="entry name" value="HADHALOGNASE"/>
</dbReference>
<evidence type="ECO:0000313" key="1">
    <source>
        <dbReference type="EMBL" id="QNM08573.1"/>
    </source>
</evidence>
<name>A0A7G9GCP1_9FIRM</name>
<evidence type="ECO:0000313" key="2">
    <source>
        <dbReference type="Proteomes" id="UP000515860"/>
    </source>
</evidence>
<dbReference type="PANTHER" id="PTHR43611">
    <property type="entry name" value="ALPHA-D-GLUCOSE 1-PHOSPHATE PHOSPHATASE"/>
    <property type="match status" value="1"/>
</dbReference>
<dbReference type="SFLD" id="SFLDS00003">
    <property type="entry name" value="Haloacid_Dehalogenase"/>
    <property type="match status" value="1"/>
</dbReference>
<gene>
    <name evidence="1" type="ORF">H9Q79_17215</name>
</gene>
<dbReference type="SFLD" id="SFLDG01129">
    <property type="entry name" value="C1.5:_HAD__Beta-PGM__Phosphata"/>
    <property type="match status" value="1"/>
</dbReference>
<dbReference type="NCBIfam" id="TIGR01509">
    <property type="entry name" value="HAD-SF-IA-v3"/>
    <property type="match status" value="1"/>
</dbReference>
<accession>A0A7G9GCP1</accession>
<dbReference type="Proteomes" id="UP000515860">
    <property type="component" value="Chromosome"/>
</dbReference>
<dbReference type="InterPro" id="IPR023214">
    <property type="entry name" value="HAD_sf"/>
</dbReference>
<protein>
    <submittedName>
        <fullName evidence="1">HAD family phosphatase</fullName>
    </submittedName>
</protein>
<proteinExistence type="predicted"/>
<keyword evidence="2" id="KW-1185">Reference proteome</keyword>
<dbReference type="EMBL" id="CP060635">
    <property type="protein sequence ID" value="QNM08573.1"/>
    <property type="molecule type" value="Genomic_DNA"/>
</dbReference>
<dbReference type="PANTHER" id="PTHR43611:SF3">
    <property type="entry name" value="FLAVIN MONONUCLEOTIDE HYDROLASE 1, CHLOROPLATIC"/>
    <property type="match status" value="1"/>
</dbReference>
<dbReference type="Pfam" id="PF00702">
    <property type="entry name" value="Hydrolase"/>
    <property type="match status" value="1"/>
</dbReference>
<organism evidence="1 2">
    <name type="scientific">Wansuia hejianensis</name>
    <dbReference type="NCBI Taxonomy" id="2763667"/>
    <lineage>
        <taxon>Bacteria</taxon>
        <taxon>Bacillati</taxon>
        <taxon>Bacillota</taxon>
        <taxon>Clostridia</taxon>
        <taxon>Lachnospirales</taxon>
        <taxon>Lachnospiraceae</taxon>
        <taxon>Wansuia</taxon>
    </lineage>
</organism>